<evidence type="ECO:0000313" key="2">
    <source>
        <dbReference type="WBParaSite" id="nRc.2.0.1.t46974-RA"/>
    </source>
</evidence>
<sequence>MNIGKKKDAEEWKTDMGLKSVIVADVGNVREMQDLKAADQMRKNFWYRVKLVIKYAWLILVKSIMMQRCLINEAAILSWCPICYMTTELCPASGNLASGIRISMNLPARQVARSDGNSYFFQRRKGRMTIYS</sequence>
<dbReference type="WBParaSite" id="nRc.2.0.1.t46974-RA">
    <property type="protein sequence ID" value="nRc.2.0.1.t46974-RA"/>
    <property type="gene ID" value="nRc.2.0.1.g46974"/>
</dbReference>
<evidence type="ECO:0000313" key="1">
    <source>
        <dbReference type="Proteomes" id="UP000887565"/>
    </source>
</evidence>
<proteinExistence type="predicted"/>
<dbReference type="AlphaFoldDB" id="A0A915L7G5"/>
<accession>A0A915L7G5</accession>
<keyword evidence="1" id="KW-1185">Reference proteome</keyword>
<protein>
    <submittedName>
        <fullName evidence="2">Uncharacterized protein</fullName>
    </submittedName>
</protein>
<dbReference type="Proteomes" id="UP000887565">
    <property type="component" value="Unplaced"/>
</dbReference>
<reference evidence="2" key="1">
    <citation type="submission" date="2022-11" db="UniProtKB">
        <authorList>
            <consortium name="WormBaseParasite"/>
        </authorList>
    </citation>
    <scope>IDENTIFICATION</scope>
</reference>
<organism evidence="1 2">
    <name type="scientific">Romanomermis culicivorax</name>
    <name type="common">Nematode worm</name>
    <dbReference type="NCBI Taxonomy" id="13658"/>
    <lineage>
        <taxon>Eukaryota</taxon>
        <taxon>Metazoa</taxon>
        <taxon>Ecdysozoa</taxon>
        <taxon>Nematoda</taxon>
        <taxon>Enoplea</taxon>
        <taxon>Dorylaimia</taxon>
        <taxon>Mermithida</taxon>
        <taxon>Mermithoidea</taxon>
        <taxon>Mermithidae</taxon>
        <taxon>Romanomermis</taxon>
    </lineage>
</organism>
<name>A0A915L7G5_ROMCU</name>